<dbReference type="SUPFAM" id="SSF56281">
    <property type="entry name" value="Metallo-hydrolase/oxidoreductase"/>
    <property type="match status" value="1"/>
</dbReference>
<dbReference type="PANTHER" id="PTHR11203">
    <property type="entry name" value="CLEAVAGE AND POLYADENYLATION SPECIFICITY FACTOR FAMILY MEMBER"/>
    <property type="match status" value="1"/>
</dbReference>
<dbReference type="GO" id="GO:0004521">
    <property type="term" value="F:RNA endonuclease activity"/>
    <property type="evidence" value="ECO:0007669"/>
    <property type="project" value="TreeGrafter"/>
</dbReference>
<accession>A0A1S8ARP5</accession>
<dbReference type="InterPro" id="IPR001279">
    <property type="entry name" value="Metallo-B-lactamas"/>
</dbReference>
<dbReference type="RefSeq" id="WP_076148657.1">
    <property type="nucleotide sequence ID" value="NZ_LWLN01000002.1"/>
</dbReference>
<feature type="domain" description="Beta-Casp" evidence="4">
    <location>
        <begin position="280"/>
        <end position="419"/>
    </location>
</feature>
<dbReference type="SMART" id="SM00849">
    <property type="entry name" value="Lactamase_B"/>
    <property type="match status" value="1"/>
</dbReference>
<reference evidence="6" key="1">
    <citation type="submission" date="2016-04" db="EMBL/GenBank/DDBJ databases">
        <authorList>
            <person name="Chen S.-C."/>
            <person name="Lai M.-C."/>
        </authorList>
    </citation>
    <scope>NUCLEOTIDE SEQUENCE [LARGE SCALE GENOMIC DNA]</scope>
    <source>
        <strain evidence="6">AB14</strain>
    </source>
</reference>
<dbReference type="CDD" id="cd16295">
    <property type="entry name" value="TTHA0252-CPSF-like_MBL-fold"/>
    <property type="match status" value="1"/>
</dbReference>
<dbReference type="InterPro" id="IPR036866">
    <property type="entry name" value="RibonucZ/Hydroxyglut_hydro"/>
</dbReference>
<dbReference type="InterPro" id="IPR011108">
    <property type="entry name" value="RMMBL"/>
</dbReference>
<feature type="region of interest" description="Disordered" evidence="2">
    <location>
        <begin position="1"/>
        <end position="36"/>
    </location>
</feature>
<dbReference type="AlphaFoldDB" id="A0A1S8ARP5"/>
<keyword evidence="6" id="KW-1185">Reference proteome</keyword>
<proteinExistence type="predicted"/>
<dbReference type="Pfam" id="PF07521">
    <property type="entry name" value="RMMBL"/>
    <property type="match status" value="1"/>
</dbReference>
<dbReference type="OrthoDB" id="7155at2157"/>
<dbReference type="Gene3D" id="3.60.15.10">
    <property type="entry name" value="Ribonuclease Z/Hydroxyacylglutathione hydrolase-like"/>
    <property type="match status" value="1"/>
</dbReference>
<sequence length="614" mass="67169">MTGVDPETPWLPADTDQDFDPLEHAGVGPSPDTPMIVTPRGGDREVGRSCYQVDTEHGTYLVDCGLNQSEGDDYPDFRGLGPESVDAVFLTHAHIDHCGGLPVLEARGHLDDDAPIIATRPTIDLAKTLLEDSLKIYRRETNRHGDQQQFSQQDVTTVFDRFEPVDYGGGRVGAVAEELERDPLVYQLGNAAHLLGSAWLMLQTEGYRVVFSGDLGGRASHLPDITPPPQADVLFLESTYGGTHSHTSFSDAQTRIYNAVERALNNREPVLIPTFAVGRAQTLQLLFANRLHTLPGDLSERVRLVVDGMAQEATDRYHEYVTDTDYLAESVVNRAQESGDETPFSPSQVEFPESDADRRAILEDVDPAAGGKVPVIIAPSGILTGGNSPRYLVELVAQFHSATVMLSGYQALQTTGRTIQNQVDAEAEEIQFTTDAEPFGTDWPTADNVTWISPDGAAEPTTRVTMPSDWVSMVGGLSGHAAQPGLLDFARTVDPETIALIHGPDYAQEHLGNHLAKNVESVANVTRSRRLTPIPIESEVEPETAVLSPEMFEGEHESAHDQLENVFELLAAMNEEVADARTTRSEAEIRAIVRDELENAGVLESRSEDQYWDT</sequence>
<dbReference type="InterPro" id="IPR022712">
    <property type="entry name" value="Beta_Casp"/>
</dbReference>
<evidence type="ECO:0000256" key="2">
    <source>
        <dbReference type="SAM" id="MobiDB-lite"/>
    </source>
</evidence>
<protein>
    <submittedName>
        <fullName evidence="5">Metal-dependent RNase</fullName>
    </submittedName>
</protein>
<dbReference type="Gene3D" id="3.40.50.10890">
    <property type="match status" value="1"/>
</dbReference>
<organism evidence="5 6">
    <name type="scientific">Natrinema saccharevitans</name>
    <dbReference type="NCBI Taxonomy" id="301967"/>
    <lineage>
        <taxon>Archaea</taxon>
        <taxon>Methanobacteriati</taxon>
        <taxon>Methanobacteriota</taxon>
        <taxon>Stenosarchaea group</taxon>
        <taxon>Halobacteria</taxon>
        <taxon>Halobacteriales</taxon>
        <taxon>Natrialbaceae</taxon>
        <taxon>Natrinema</taxon>
    </lineage>
</organism>
<feature type="domain" description="Metallo-beta-lactamase" evidence="3">
    <location>
        <begin position="47"/>
        <end position="275"/>
    </location>
</feature>
<name>A0A1S8ARP5_9EURY</name>
<dbReference type="GO" id="GO:0016787">
    <property type="term" value="F:hydrolase activity"/>
    <property type="evidence" value="ECO:0007669"/>
    <property type="project" value="UniProtKB-KW"/>
</dbReference>
<evidence type="ECO:0000313" key="6">
    <source>
        <dbReference type="Proteomes" id="UP000189370"/>
    </source>
</evidence>
<dbReference type="EMBL" id="LWLN01000002">
    <property type="protein sequence ID" value="OLZ39342.1"/>
    <property type="molecule type" value="Genomic_DNA"/>
</dbReference>
<keyword evidence="1" id="KW-0378">Hydrolase</keyword>
<dbReference type="SMART" id="SM01027">
    <property type="entry name" value="Beta-Casp"/>
    <property type="match status" value="1"/>
</dbReference>
<dbReference type="PANTHER" id="PTHR11203:SF37">
    <property type="entry name" value="INTEGRATOR COMPLEX SUBUNIT 11"/>
    <property type="match status" value="1"/>
</dbReference>
<evidence type="ECO:0000256" key="1">
    <source>
        <dbReference type="ARBA" id="ARBA00022801"/>
    </source>
</evidence>
<comment type="caution">
    <text evidence="5">The sequence shown here is derived from an EMBL/GenBank/DDBJ whole genome shotgun (WGS) entry which is preliminary data.</text>
</comment>
<dbReference type="Pfam" id="PF00753">
    <property type="entry name" value="Lactamase_B"/>
    <property type="match status" value="1"/>
</dbReference>
<gene>
    <name evidence="5" type="ORF">A6E15_18320</name>
</gene>
<evidence type="ECO:0000259" key="3">
    <source>
        <dbReference type="SMART" id="SM00849"/>
    </source>
</evidence>
<evidence type="ECO:0000313" key="5">
    <source>
        <dbReference type="EMBL" id="OLZ39342.1"/>
    </source>
</evidence>
<dbReference type="InterPro" id="IPR050698">
    <property type="entry name" value="MBL"/>
</dbReference>
<evidence type="ECO:0000259" key="4">
    <source>
        <dbReference type="SMART" id="SM01027"/>
    </source>
</evidence>
<dbReference type="Pfam" id="PF10996">
    <property type="entry name" value="Beta-Casp"/>
    <property type="match status" value="1"/>
</dbReference>
<dbReference type="Proteomes" id="UP000189370">
    <property type="component" value="Unassembled WGS sequence"/>
</dbReference>